<dbReference type="EMBL" id="BLAL01000315">
    <property type="protein sequence ID" value="GET02764.1"/>
    <property type="molecule type" value="Genomic_DNA"/>
</dbReference>
<accession>A0A8H3MHA8</accession>
<dbReference type="InterPro" id="IPR015926">
    <property type="entry name" value="Cytolysin/lectin"/>
</dbReference>
<reference evidence="1" key="1">
    <citation type="submission" date="2019-10" db="EMBL/GenBank/DDBJ databases">
        <title>Conservation and host-specific expression of non-tandemly repeated heterogenous ribosome RNA gene in arbuscular mycorrhizal fungi.</title>
        <authorList>
            <person name="Maeda T."/>
            <person name="Kobayashi Y."/>
            <person name="Nakagawa T."/>
            <person name="Ezawa T."/>
            <person name="Yamaguchi K."/>
            <person name="Bino T."/>
            <person name="Nishimoto Y."/>
            <person name="Shigenobu S."/>
            <person name="Kawaguchi M."/>
        </authorList>
    </citation>
    <scope>NUCLEOTIDE SEQUENCE</scope>
    <source>
        <strain evidence="1">HR1</strain>
    </source>
</reference>
<protein>
    <submittedName>
        <fullName evidence="1">Uncharacterized protein</fullName>
    </submittedName>
</protein>
<dbReference type="Gene3D" id="2.60.270.20">
    <property type="entry name" value="Cytolysin/lectin"/>
    <property type="match status" value="1"/>
</dbReference>
<name>A0A8H3MHA8_9GLOM</name>
<dbReference type="AlphaFoldDB" id="A0A8H3MHA8"/>
<proteinExistence type="predicted"/>
<gene>
    <name evidence="1" type="ORF">RCL2_002913000</name>
</gene>
<organism evidence="1 2">
    <name type="scientific">Rhizophagus clarus</name>
    <dbReference type="NCBI Taxonomy" id="94130"/>
    <lineage>
        <taxon>Eukaryota</taxon>
        <taxon>Fungi</taxon>
        <taxon>Fungi incertae sedis</taxon>
        <taxon>Mucoromycota</taxon>
        <taxon>Glomeromycotina</taxon>
        <taxon>Glomeromycetes</taxon>
        <taxon>Glomerales</taxon>
        <taxon>Glomeraceae</taxon>
        <taxon>Rhizophagus</taxon>
    </lineage>
</organism>
<evidence type="ECO:0000313" key="2">
    <source>
        <dbReference type="Proteomes" id="UP000615446"/>
    </source>
</evidence>
<dbReference type="SUPFAM" id="SSF63724">
    <property type="entry name" value="Cytolysin/lectin"/>
    <property type="match status" value="1"/>
</dbReference>
<comment type="caution">
    <text evidence="1">The sequence shown here is derived from an EMBL/GenBank/DDBJ whole genome shotgun (WGS) entry which is preliminary data.</text>
</comment>
<dbReference type="Proteomes" id="UP000615446">
    <property type="component" value="Unassembled WGS sequence"/>
</dbReference>
<evidence type="ECO:0000313" key="1">
    <source>
        <dbReference type="EMBL" id="GET02764.1"/>
    </source>
</evidence>
<sequence length="125" mass="14281">MSAGVYKIPNITYGLFAKIIEELGKVMRKVTITIKNKTPLILENPEIYFRFGNSPYSNLDITPVKNGEVPYARKNRWCVKVYDGYINNPSAELFFEMRENSHLGGDGTGMPHVKVELQYCDSKEE</sequence>